<dbReference type="SUPFAM" id="SSF52540">
    <property type="entry name" value="P-loop containing nucleoside triphosphate hydrolases"/>
    <property type="match status" value="1"/>
</dbReference>
<keyword evidence="1" id="KW-1133">Transmembrane helix</keyword>
<proteinExistence type="predicted"/>
<dbReference type="InterPro" id="IPR027417">
    <property type="entry name" value="P-loop_NTPase"/>
</dbReference>
<dbReference type="AlphaFoldDB" id="A0A195E0X0"/>
<dbReference type="PRINTS" id="PR00449">
    <property type="entry name" value="RASTRNSFRMNG"/>
</dbReference>
<keyword evidence="3" id="KW-1185">Reference proteome</keyword>
<evidence type="ECO:0000313" key="3">
    <source>
        <dbReference type="Proteomes" id="UP000078492"/>
    </source>
</evidence>
<sequence>SFACMMCLQTILLGDSGVGKTSLLVQFDTGRFQPGNFAATVGIGFTVSNTAISRYLIKAFQLDETVECNGSLSVLFCKVKFSESLLSTFNFYLLFFYLLLFY</sequence>
<dbReference type="InterPro" id="IPR001806">
    <property type="entry name" value="Small_GTPase"/>
</dbReference>
<organism evidence="2 3">
    <name type="scientific">Trachymyrmex cornetzi</name>
    <dbReference type="NCBI Taxonomy" id="471704"/>
    <lineage>
        <taxon>Eukaryota</taxon>
        <taxon>Metazoa</taxon>
        <taxon>Ecdysozoa</taxon>
        <taxon>Arthropoda</taxon>
        <taxon>Hexapoda</taxon>
        <taxon>Insecta</taxon>
        <taxon>Pterygota</taxon>
        <taxon>Neoptera</taxon>
        <taxon>Endopterygota</taxon>
        <taxon>Hymenoptera</taxon>
        <taxon>Apocrita</taxon>
        <taxon>Aculeata</taxon>
        <taxon>Formicoidea</taxon>
        <taxon>Formicidae</taxon>
        <taxon>Myrmicinae</taxon>
        <taxon>Trachymyrmex</taxon>
    </lineage>
</organism>
<protein>
    <submittedName>
        <fullName evidence="2">Ras-related protein Rab-26</fullName>
    </submittedName>
</protein>
<keyword evidence="1" id="KW-0472">Membrane</keyword>
<dbReference type="Gene3D" id="3.40.50.300">
    <property type="entry name" value="P-loop containing nucleotide triphosphate hydrolases"/>
    <property type="match status" value="1"/>
</dbReference>
<name>A0A195E0X0_9HYME</name>
<dbReference type="STRING" id="471704.A0A195E0X0"/>
<keyword evidence="1" id="KW-0812">Transmembrane</keyword>
<accession>A0A195E0X0</accession>
<dbReference type="Pfam" id="PF00071">
    <property type="entry name" value="Ras"/>
    <property type="match status" value="1"/>
</dbReference>
<dbReference type="GO" id="GO:0003924">
    <property type="term" value="F:GTPase activity"/>
    <property type="evidence" value="ECO:0007669"/>
    <property type="project" value="InterPro"/>
</dbReference>
<dbReference type="EMBL" id="KQ979955">
    <property type="protein sequence ID" value="KYN18524.1"/>
    <property type="molecule type" value="Genomic_DNA"/>
</dbReference>
<evidence type="ECO:0000256" key="1">
    <source>
        <dbReference type="SAM" id="Phobius"/>
    </source>
</evidence>
<feature type="non-terminal residue" evidence="2">
    <location>
        <position position="1"/>
    </location>
</feature>
<dbReference type="GO" id="GO:0005525">
    <property type="term" value="F:GTP binding"/>
    <property type="evidence" value="ECO:0007669"/>
    <property type="project" value="InterPro"/>
</dbReference>
<reference evidence="2 3" key="1">
    <citation type="submission" date="2015-09" db="EMBL/GenBank/DDBJ databases">
        <title>Trachymyrmex cornetzi WGS genome.</title>
        <authorList>
            <person name="Nygaard S."/>
            <person name="Hu H."/>
            <person name="Boomsma J."/>
            <person name="Zhang G."/>
        </authorList>
    </citation>
    <scope>NUCLEOTIDE SEQUENCE [LARGE SCALE GENOMIC DNA]</scope>
    <source>
        <strain evidence="2">Tcor2-1</strain>
        <tissue evidence="2">Whole body</tissue>
    </source>
</reference>
<evidence type="ECO:0000313" key="2">
    <source>
        <dbReference type="EMBL" id="KYN18524.1"/>
    </source>
</evidence>
<feature type="transmembrane region" description="Helical" evidence="1">
    <location>
        <begin position="84"/>
        <end position="101"/>
    </location>
</feature>
<gene>
    <name evidence="2" type="ORF">ALC57_09204</name>
</gene>
<dbReference type="Proteomes" id="UP000078492">
    <property type="component" value="Unassembled WGS sequence"/>
</dbReference>